<gene>
    <name evidence="7" type="ORF">WICPIJ_009323</name>
</gene>
<feature type="domain" description="MMS19 N-terminal" evidence="6">
    <location>
        <begin position="46"/>
        <end position="307"/>
    </location>
</feature>
<name>A0A9P8PNY2_WICPI</name>
<dbReference type="GO" id="GO:0005634">
    <property type="term" value="C:nucleus"/>
    <property type="evidence" value="ECO:0007669"/>
    <property type="project" value="UniProtKB-SubCell"/>
</dbReference>
<comment type="caution">
    <text evidence="7">The sequence shown here is derived from an EMBL/GenBank/DDBJ whole genome shotgun (WGS) entry which is preliminary data.</text>
</comment>
<dbReference type="GO" id="GO:0097361">
    <property type="term" value="C:cytosolic [4Fe-4S] assembly targeting complex"/>
    <property type="evidence" value="ECO:0007669"/>
    <property type="project" value="UniProtKB-UniRule"/>
</dbReference>
<evidence type="ECO:0000313" key="7">
    <source>
        <dbReference type="EMBL" id="KAH3675608.1"/>
    </source>
</evidence>
<dbReference type="InterPro" id="IPR024687">
    <property type="entry name" value="MMS19_C"/>
</dbReference>
<evidence type="ECO:0000256" key="4">
    <source>
        <dbReference type="RuleBase" id="RU367072"/>
    </source>
</evidence>
<dbReference type="Pfam" id="PF12460">
    <property type="entry name" value="MMS19_C"/>
    <property type="match status" value="1"/>
</dbReference>
<feature type="domain" description="MMS19 C-terminal" evidence="5">
    <location>
        <begin position="545"/>
        <end position="871"/>
    </location>
</feature>
<dbReference type="GO" id="GO:0006281">
    <property type="term" value="P:DNA repair"/>
    <property type="evidence" value="ECO:0007669"/>
    <property type="project" value="UniProtKB-UniRule"/>
</dbReference>
<dbReference type="InterPro" id="IPR039920">
    <property type="entry name" value="MMS19"/>
</dbReference>
<keyword evidence="4" id="KW-0234">DNA repair</keyword>
<dbReference type="SUPFAM" id="SSF48371">
    <property type="entry name" value="ARM repeat"/>
    <property type="match status" value="2"/>
</dbReference>
<proteinExistence type="inferred from homology"/>
<dbReference type="PANTHER" id="PTHR12891">
    <property type="entry name" value="DNA REPAIR/TRANSCRIPTION PROTEIN MET18/MMS19"/>
    <property type="match status" value="1"/>
</dbReference>
<evidence type="ECO:0000256" key="1">
    <source>
        <dbReference type="ARBA" id="ARBA00004123"/>
    </source>
</evidence>
<accession>A0A9P8PNY2</accession>
<sequence>MTDQTSLDPSYYITQYLSQSQLDNLAPIQSLSQFIIKKELTLLKLIQLLGDYLTADDEVLRALAVALLARVLQELAGSTDDYQFNGNDVKVLLKFMLAKLEEPKAIGEALIGINALISKKVEDEALFSEILTQFKEKYPETGNPASVRYHAFQLLNTLFDHCQGGKFDSEFIQLFIKVASNEKDPRNLLLSFGLNTKIASTMKTTEYHQDLFDLLYCYFPINFKPPKNDPYKITEDQLKGGLKTALAANSLFQDDLLENNLENFSNSNFNYKSDSVDLLCEFFSKPDRDISDANFLKLFQVLKFEVTNINLDDEEDQEMLAELLKLLKSVIRSLTVEQTIKLHEIINDQFFKELNFNNKVLHKNFLFLTAISSTSMQNFNYIFGLTIAELFQNLDHNTSSKRELIKIITLFLDSYSVLPSTESESEVQGDDQLSLQKEKILIFLSDTLMSSSMIEVTLRNLSLIALRGLSRHLTQDETSLLITYYFETLKADTNEHIFKSCITGLNAIQGKNEVLVSELQALIGGLFDEGNNDQYVFRILCGLNNKEVLSVVIEVLLGKFIHIANSENSENIKSCFQIVDNLIQIISGNFRTYQIDLSVFNNLIGFVMNASGSDVILDVDLFERFTDLIKLFVINLNEADQKFLYEDSLKVYNSTGNSEIFQGLSIFESTPDVKVYLLLKCLAGLSVKLFANSEDLNISTLIQFTLTANFNGDFVKLGYLQLLCLLVNKYNYTEIPQLALVSIQEIETHTWITKALLLKMSPLSQPYLDSLVSLLSDSTESSTDYSSIFEILCVDLPLFTPSSSPGKVKINNMRLLYKQKFYGIVIPQLIEKYQSENHEFKYLQALLILMKDDNKELLLSYIDPLFQIFLSSKDQLLEGKEYTKLETFLRFVQISMLKITGFEKYLNSLLNLFQTALMGQSGKASVGLKLTILENISEFLKLNVVEVTKLKTPVLRLLQNLSNDKSRKVRKLNVDVKQQWFELGITASAD</sequence>
<comment type="similarity">
    <text evidence="4">Belongs to the MET18/MMS19 family.</text>
</comment>
<organism evidence="7 8">
    <name type="scientific">Wickerhamomyces pijperi</name>
    <name type="common">Yeast</name>
    <name type="synonym">Pichia pijperi</name>
    <dbReference type="NCBI Taxonomy" id="599730"/>
    <lineage>
        <taxon>Eukaryota</taxon>
        <taxon>Fungi</taxon>
        <taxon>Dikarya</taxon>
        <taxon>Ascomycota</taxon>
        <taxon>Saccharomycotina</taxon>
        <taxon>Saccharomycetes</taxon>
        <taxon>Phaffomycetales</taxon>
        <taxon>Wickerhamomycetaceae</taxon>
        <taxon>Wickerhamomyces</taxon>
    </lineage>
</organism>
<keyword evidence="2" id="KW-0677">Repeat</keyword>
<dbReference type="GO" id="GO:0051604">
    <property type="term" value="P:protein maturation"/>
    <property type="evidence" value="ECO:0007669"/>
    <property type="project" value="UniProtKB-UniRule"/>
</dbReference>
<dbReference type="InterPro" id="IPR016024">
    <property type="entry name" value="ARM-type_fold"/>
</dbReference>
<dbReference type="OrthoDB" id="342900at2759"/>
<protein>
    <recommendedName>
        <fullName evidence="4">MMS19 nucleotide excision repair protein</fullName>
    </recommendedName>
</protein>
<dbReference type="EMBL" id="JAEUBG010005395">
    <property type="protein sequence ID" value="KAH3675608.1"/>
    <property type="molecule type" value="Genomic_DNA"/>
</dbReference>
<evidence type="ECO:0000259" key="6">
    <source>
        <dbReference type="Pfam" id="PF14500"/>
    </source>
</evidence>
<comment type="function">
    <text evidence="4">Key component of the cytosolic iron-sulfur protein assembly (CIA) complex, a multiprotein complex that mediates the incorporation of iron-sulfur cluster into apoproteins specifically involved in DNA metabolism and genomic integrity. In the CIA complex, MMS19 acts as an adapter between early-acting CIA components and a subset of cellular target iron-sulfur proteins.</text>
</comment>
<dbReference type="GO" id="GO:0016226">
    <property type="term" value="P:iron-sulfur cluster assembly"/>
    <property type="evidence" value="ECO:0007669"/>
    <property type="project" value="UniProtKB-UniRule"/>
</dbReference>
<evidence type="ECO:0000256" key="3">
    <source>
        <dbReference type="ARBA" id="ARBA00023242"/>
    </source>
</evidence>
<dbReference type="Proteomes" id="UP000774326">
    <property type="component" value="Unassembled WGS sequence"/>
</dbReference>
<evidence type="ECO:0000256" key="2">
    <source>
        <dbReference type="ARBA" id="ARBA00022737"/>
    </source>
</evidence>
<dbReference type="AlphaFoldDB" id="A0A9P8PNY2"/>
<keyword evidence="4" id="KW-0227">DNA damage</keyword>
<evidence type="ECO:0000313" key="8">
    <source>
        <dbReference type="Proteomes" id="UP000774326"/>
    </source>
</evidence>
<dbReference type="PANTHER" id="PTHR12891:SF0">
    <property type="entry name" value="MMS19 NUCLEOTIDE EXCISION REPAIR PROTEIN HOMOLOG"/>
    <property type="match status" value="1"/>
</dbReference>
<keyword evidence="3 4" id="KW-0539">Nucleus</keyword>
<reference evidence="7" key="1">
    <citation type="journal article" date="2021" name="Open Biol.">
        <title>Shared evolutionary footprints suggest mitochondrial oxidative damage underlies multiple complex I losses in fungi.</title>
        <authorList>
            <person name="Schikora-Tamarit M.A."/>
            <person name="Marcet-Houben M."/>
            <person name="Nosek J."/>
            <person name="Gabaldon T."/>
        </authorList>
    </citation>
    <scope>NUCLEOTIDE SEQUENCE</scope>
    <source>
        <strain evidence="7">CBS2887</strain>
    </source>
</reference>
<reference evidence="7" key="2">
    <citation type="submission" date="2021-01" db="EMBL/GenBank/DDBJ databases">
        <authorList>
            <person name="Schikora-Tamarit M.A."/>
        </authorList>
    </citation>
    <scope>NUCLEOTIDE SEQUENCE</scope>
    <source>
        <strain evidence="7">CBS2887</strain>
    </source>
</reference>
<dbReference type="InterPro" id="IPR029240">
    <property type="entry name" value="MMS19_N"/>
</dbReference>
<keyword evidence="8" id="KW-1185">Reference proteome</keyword>
<comment type="subcellular location">
    <subcellularLocation>
        <location evidence="1 4">Nucleus</location>
    </subcellularLocation>
</comment>
<dbReference type="Pfam" id="PF14500">
    <property type="entry name" value="MMS19_N"/>
    <property type="match status" value="1"/>
</dbReference>
<evidence type="ECO:0000259" key="5">
    <source>
        <dbReference type="Pfam" id="PF12460"/>
    </source>
</evidence>